<evidence type="ECO:0000256" key="5">
    <source>
        <dbReference type="ARBA" id="ARBA00035674"/>
    </source>
</evidence>
<evidence type="ECO:0000256" key="4">
    <source>
        <dbReference type="ARBA" id="ARBA00022679"/>
    </source>
</evidence>
<dbReference type="Gene3D" id="3.40.50.150">
    <property type="entry name" value="Vaccinia Virus protein VP39"/>
    <property type="match status" value="1"/>
</dbReference>
<dbReference type="Pfam" id="PF13489">
    <property type="entry name" value="Methyltransf_23"/>
    <property type="match status" value="1"/>
</dbReference>
<protein>
    <recommendedName>
        <fullName evidence="5">phosphoethanolamine N-methyltransferase</fullName>
        <ecNumber evidence="5">2.1.1.103</ecNumber>
    </recommendedName>
</protein>
<dbReference type="SUPFAM" id="SSF53335">
    <property type="entry name" value="S-adenosyl-L-methionine-dependent methyltransferases"/>
    <property type="match status" value="1"/>
</dbReference>
<dbReference type="Proteomes" id="UP000559027">
    <property type="component" value="Unassembled WGS sequence"/>
</dbReference>
<evidence type="ECO:0000256" key="7">
    <source>
        <dbReference type="ARBA" id="ARBA00047841"/>
    </source>
</evidence>
<dbReference type="GO" id="GO:0000234">
    <property type="term" value="F:phosphoethanolamine N-methyltransferase activity"/>
    <property type="evidence" value="ECO:0007669"/>
    <property type="project" value="UniProtKB-EC"/>
</dbReference>
<dbReference type="CDD" id="cd02440">
    <property type="entry name" value="AdoMet_MTases"/>
    <property type="match status" value="1"/>
</dbReference>
<keyword evidence="10" id="KW-1185">Reference proteome</keyword>
<evidence type="ECO:0000256" key="2">
    <source>
        <dbReference type="ARBA" id="ARBA00005189"/>
    </source>
</evidence>
<sequence>MSDTTGEPINLIHVHYRNHFSAEALSNLTVILFGSDSLATCDATTMWPFFLDRSVTLSKQVHGSVPQVREILLNTNSFVKLNPHVTRVDQDPTNPQRYKITDRLPGPGHLWEYENHLHAVFTPADDESGQGVDVVVTLPQSFLFPKLKNKYRVKDADEPGIVLVTEVVELRALFLLVPYIVSTLTKAHKEVLDRLAEVVEAKRGSSAISKRDVGAILSNLRISVLGDGIAFNVFLLVMTVYIHNIGGALAASVAASSLATTLLTLEAAHHVLAKLGVPHFTYFISLCKHLEFMMDTFTLLLVLVICLVSFTGLRMSRKDPYGLYHLKLNREPGEGDNSMPKTEWMNHGYWKNTDSFPQACKGEDVNSKFEYNKVKSPSKALALKLCQAAKLKPGDKVLDVGHGTGESLIMFLTDPTLPRPSKLTGITSLPSQYDRAKQRVSRVQSSIDAARNVRVDTYCGDAICRTTCLPTHPLHVLNASKFDVIYVLDCAFHFATRKQFLAQAFQKLTPGGRIVLADPCFSTDGLPTAAMMLLTTKIIGVMPRENMICTKQYMKELEELGYTDIVLEDITQDVFRGVLKFLASKGGFWYLYVSAFQWYMEKVGLRYVIVSAQKPI</sequence>
<comment type="catalytic activity">
    <reaction evidence="7">
        <text>N-methylethanolamine phosphate + S-adenosyl-L-methionine = N,N-dimethylethanolamine phosphate + S-adenosyl-L-homocysteine + H(+)</text>
        <dbReference type="Rhea" id="RHEA:25321"/>
        <dbReference type="ChEBI" id="CHEBI:15378"/>
        <dbReference type="ChEBI" id="CHEBI:57781"/>
        <dbReference type="ChEBI" id="CHEBI:57856"/>
        <dbReference type="ChEBI" id="CHEBI:58641"/>
        <dbReference type="ChEBI" id="CHEBI:59789"/>
        <dbReference type="EC" id="2.1.1.103"/>
    </reaction>
    <physiologicalReaction direction="left-to-right" evidence="7">
        <dbReference type="Rhea" id="RHEA:25322"/>
    </physiologicalReaction>
</comment>
<dbReference type="InterPro" id="IPR029063">
    <property type="entry name" value="SAM-dependent_MTases_sf"/>
</dbReference>
<proteinExistence type="predicted"/>
<keyword evidence="3" id="KW-0489">Methyltransferase</keyword>
<dbReference type="EC" id="2.1.1.103" evidence="5"/>
<gene>
    <name evidence="9" type="ORF">D9756_003811</name>
</gene>
<keyword evidence="8" id="KW-0472">Membrane</keyword>
<keyword evidence="8" id="KW-1133">Transmembrane helix</keyword>
<evidence type="ECO:0000256" key="6">
    <source>
        <dbReference type="ARBA" id="ARBA00047619"/>
    </source>
</evidence>
<organism evidence="9 10">
    <name type="scientific">Leucocoprinus leucothites</name>
    <dbReference type="NCBI Taxonomy" id="201217"/>
    <lineage>
        <taxon>Eukaryota</taxon>
        <taxon>Fungi</taxon>
        <taxon>Dikarya</taxon>
        <taxon>Basidiomycota</taxon>
        <taxon>Agaricomycotina</taxon>
        <taxon>Agaricomycetes</taxon>
        <taxon>Agaricomycetidae</taxon>
        <taxon>Agaricales</taxon>
        <taxon>Agaricineae</taxon>
        <taxon>Agaricaceae</taxon>
        <taxon>Leucocoprinus</taxon>
    </lineage>
</organism>
<dbReference type="OrthoDB" id="61390at2759"/>
<evidence type="ECO:0000256" key="3">
    <source>
        <dbReference type="ARBA" id="ARBA00022603"/>
    </source>
</evidence>
<evidence type="ECO:0000313" key="9">
    <source>
        <dbReference type="EMBL" id="KAF5355878.1"/>
    </source>
</evidence>
<keyword evidence="8" id="KW-0812">Transmembrane</keyword>
<comment type="pathway">
    <text evidence="2">Lipid metabolism.</text>
</comment>
<comment type="pathway">
    <text evidence="1">Phospholipid metabolism; phosphatidylcholine biosynthesis.</text>
</comment>
<dbReference type="GO" id="GO:0032259">
    <property type="term" value="P:methylation"/>
    <property type="evidence" value="ECO:0007669"/>
    <property type="project" value="UniProtKB-KW"/>
</dbReference>
<feature type="transmembrane region" description="Helical" evidence="8">
    <location>
        <begin position="292"/>
        <end position="313"/>
    </location>
</feature>
<name>A0A8H5D9R5_9AGAR</name>
<evidence type="ECO:0000256" key="8">
    <source>
        <dbReference type="SAM" id="Phobius"/>
    </source>
</evidence>
<feature type="transmembrane region" description="Helical" evidence="8">
    <location>
        <begin position="220"/>
        <end position="242"/>
    </location>
</feature>
<dbReference type="PANTHER" id="PTHR44307:SF2">
    <property type="entry name" value="PHOSPHOETHANOLAMINE METHYLTRANSFERASE ISOFORM X1"/>
    <property type="match status" value="1"/>
</dbReference>
<keyword evidence="4" id="KW-0808">Transferase</keyword>
<dbReference type="PANTHER" id="PTHR44307">
    <property type="entry name" value="PHOSPHOETHANOLAMINE METHYLTRANSFERASE"/>
    <property type="match status" value="1"/>
</dbReference>
<comment type="caution">
    <text evidence="9">The sequence shown here is derived from an EMBL/GenBank/DDBJ whole genome shotgun (WGS) entry which is preliminary data.</text>
</comment>
<evidence type="ECO:0000313" key="10">
    <source>
        <dbReference type="Proteomes" id="UP000559027"/>
    </source>
</evidence>
<dbReference type="EMBL" id="JAACJO010000007">
    <property type="protein sequence ID" value="KAF5355878.1"/>
    <property type="molecule type" value="Genomic_DNA"/>
</dbReference>
<dbReference type="AlphaFoldDB" id="A0A8H5D9R5"/>
<comment type="catalytic activity">
    <reaction evidence="6">
        <text>N,N-dimethylethanolamine phosphate + S-adenosyl-L-methionine = phosphocholine + S-adenosyl-L-homocysteine + H(+)</text>
        <dbReference type="Rhea" id="RHEA:25325"/>
        <dbReference type="ChEBI" id="CHEBI:15378"/>
        <dbReference type="ChEBI" id="CHEBI:57856"/>
        <dbReference type="ChEBI" id="CHEBI:58641"/>
        <dbReference type="ChEBI" id="CHEBI:59789"/>
        <dbReference type="ChEBI" id="CHEBI:295975"/>
        <dbReference type="EC" id="2.1.1.103"/>
    </reaction>
    <physiologicalReaction direction="left-to-right" evidence="6">
        <dbReference type="Rhea" id="RHEA:25326"/>
    </physiologicalReaction>
</comment>
<evidence type="ECO:0000256" key="1">
    <source>
        <dbReference type="ARBA" id="ARBA00004969"/>
    </source>
</evidence>
<reference evidence="9 10" key="1">
    <citation type="journal article" date="2020" name="ISME J.">
        <title>Uncovering the hidden diversity of litter-decomposition mechanisms in mushroom-forming fungi.</title>
        <authorList>
            <person name="Floudas D."/>
            <person name="Bentzer J."/>
            <person name="Ahren D."/>
            <person name="Johansson T."/>
            <person name="Persson P."/>
            <person name="Tunlid A."/>
        </authorList>
    </citation>
    <scope>NUCLEOTIDE SEQUENCE [LARGE SCALE GENOMIC DNA]</scope>
    <source>
        <strain evidence="9 10">CBS 146.42</strain>
    </source>
</reference>
<accession>A0A8H5D9R5</accession>